<dbReference type="InterPro" id="IPR015797">
    <property type="entry name" value="NUDIX_hydrolase-like_dom_sf"/>
</dbReference>
<proteinExistence type="predicted"/>
<gene>
    <name evidence="3" type="ORF">RFULGI_LOCUS321</name>
</gene>
<comment type="caution">
    <text evidence="3">The sequence shown here is derived from an EMBL/GenBank/DDBJ whole genome shotgun (WGS) entry which is preliminary data.</text>
</comment>
<accession>A0A9N8VJT5</accession>
<evidence type="ECO:0000313" key="3">
    <source>
        <dbReference type="EMBL" id="CAG8452947.1"/>
    </source>
</evidence>
<dbReference type="CDD" id="cd02883">
    <property type="entry name" value="NUDIX_Hydrolase"/>
    <property type="match status" value="1"/>
</dbReference>
<evidence type="ECO:0000313" key="4">
    <source>
        <dbReference type="Proteomes" id="UP000789396"/>
    </source>
</evidence>
<keyword evidence="4" id="KW-1185">Reference proteome</keyword>
<sequence length="253" mass="29116">MSNKGLEGNLNLTDFTSLEELDCSYNELTEINLKNCRQLKILKCSHNKLGQNKLIGLDLVGLEKLQELWCSNNYLQFLDYSVLNAEKMTLISVSSNNLNLFEKPNLTVFNRFVNLKVLQIGNEDSAKVRRGIYNHSNSISLGIANTDIDKELKAKIRKIIEVFGHDAKNLDELEELLAGRTVKEVIRTNQEYQQRIDYLENENRLLRRMEEGETPEETAKREVWEETNITVEDLELIATDDVIFADLEPGNQH</sequence>
<reference evidence="3" key="1">
    <citation type="submission" date="2021-06" db="EMBL/GenBank/DDBJ databases">
        <authorList>
            <person name="Kallberg Y."/>
            <person name="Tangrot J."/>
            <person name="Rosling A."/>
        </authorList>
    </citation>
    <scope>NUCLEOTIDE SEQUENCE</scope>
    <source>
        <strain evidence="3">IN212</strain>
    </source>
</reference>
<evidence type="ECO:0000256" key="1">
    <source>
        <dbReference type="SAM" id="Coils"/>
    </source>
</evidence>
<protein>
    <submittedName>
        <fullName evidence="3">10873_t:CDS:1</fullName>
    </submittedName>
</protein>
<dbReference type="Gene3D" id="3.90.79.10">
    <property type="entry name" value="Nucleoside Triphosphate Pyrophosphohydrolase"/>
    <property type="match status" value="1"/>
</dbReference>
<dbReference type="AlphaFoldDB" id="A0A9N8VJT5"/>
<dbReference type="OrthoDB" id="2404189at2759"/>
<dbReference type="InterPro" id="IPR032675">
    <property type="entry name" value="LRR_dom_sf"/>
</dbReference>
<dbReference type="EMBL" id="CAJVPZ010000102">
    <property type="protein sequence ID" value="CAG8452947.1"/>
    <property type="molecule type" value="Genomic_DNA"/>
</dbReference>
<dbReference type="SUPFAM" id="SSF55811">
    <property type="entry name" value="Nudix"/>
    <property type="match status" value="1"/>
</dbReference>
<dbReference type="InterPro" id="IPR000086">
    <property type="entry name" value="NUDIX_hydrolase_dom"/>
</dbReference>
<dbReference type="Gene3D" id="3.80.10.10">
    <property type="entry name" value="Ribonuclease Inhibitor"/>
    <property type="match status" value="1"/>
</dbReference>
<dbReference type="Pfam" id="PF00293">
    <property type="entry name" value="NUDIX"/>
    <property type="match status" value="1"/>
</dbReference>
<dbReference type="Proteomes" id="UP000789396">
    <property type="component" value="Unassembled WGS sequence"/>
</dbReference>
<dbReference type="SUPFAM" id="SSF52058">
    <property type="entry name" value="L domain-like"/>
    <property type="match status" value="1"/>
</dbReference>
<organism evidence="3 4">
    <name type="scientific">Racocetra fulgida</name>
    <dbReference type="NCBI Taxonomy" id="60492"/>
    <lineage>
        <taxon>Eukaryota</taxon>
        <taxon>Fungi</taxon>
        <taxon>Fungi incertae sedis</taxon>
        <taxon>Mucoromycota</taxon>
        <taxon>Glomeromycotina</taxon>
        <taxon>Glomeromycetes</taxon>
        <taxon>Diversisporales</taxon>
        <taxon>Gigasporaceae</taxon>
        <taxon>Racocetra</taxon>
    </lineage>
</organism>
<feature type="domain" description="Nudix hydrolase" evidence="2">
    <location>
        <begin position="209"/>
        <end position="238"/>
    </location>
</feature>
<evidence type="ECO:0000259" key="2">
    <source>
        <dbReference type="Pfam" id="PF00293"/>
    </source>
</evidence>
<name>A0A9N8VJT5_9GLOM</name>
<feature type="coiled-coil region" evidence="1">
    <location>
        <begin position="182"/>
        <end position="209"/>
    </location>
</feature>
<keyword evidence="1" id="KW-0175">Coiled coil</keyword>